<dbReference type="SMART" id="SM00587">
    <property type="entry name" value="CHK"/>
    <property type="match status" value="1"/>
</dbReference>
<protein>
    <submittedName>
        <fullName evidence="2">Ecdysteroid kinase-like family</fullName>
    </submittedName>
</protein>
<dbReference type="AlphaFoldDB" id="A0AAW1KJJ5"/>
<evidence type="ECO:0000313" key="3">
    <source>
        <dbReference type="Proteomes" id="UP001458880"/>
    </source>
</evidence>
<dbReference type="InterPro" id="IPR004119">
    <property type="entry name" value="EcKL"/>
</dbReference>
<dbReference type="InterPro" id="IPR015897">
    <property type="entry name" value="CHK_kinase-like"/>
</dbReference>
<dbReference type="Pfam" id="PF02958">
    <property type="entry name" value="EcKL"/>
    <property type="match status" value="1"/>
</dbReference>
<feature type="domain" description="CHK kinase-like" evidence="1">
    <location>
        <begin position="83"/>
        <end position="232"/>
    </location>
</feature>
<dbReference type="InterPro" id="IPR011009">
    <property type="entry name" value="Kinase-like_dom_sf"/>
</dbReference>
<evidence type="ECO:0000259" key="1">
    <source>
        <dbReference type="SMART" id="SM00587"/>
    </source>
</evidence>
<dbReference type="Proteomes" id="UP001458880">
    <property type="component" value="Unassembled WGS sequence"/>
</dbReference>
<dbReference type="SUPFAM" id="SSF56112">
    <property type="entry name" value="Protein kinase-like (PK-like)"/>
    <property type="match status" value="1"/>
</dbReference>
<dbReference type="PANTHER" id="PTHR11012:SF30">
    <property type="entry name" value="PROTEIN KINASE-LIKE DOMAIN-CONTAINING"/>
    <property type="match status" value="1"/>
</dbReference>
<organism evidence="2 3">
    <name type="scientific">Popillia japonica</name>
    <name type="common">Japanese beetle</name>
    <dbReference type="NCBI Taxonomy" id="7064"/>
    <lineage>
        <taxon>Eukaryota</taxon>
        <taxon>Metazoa</taxon>
        <taxon>Ecdysozoa</taxon>
        <taxon>Arthropoda</taxon>
        <taxon>Hexapoda</taxon>
        <taxon>Insecta</taxon>
        <taxon>Pterygota</taxon>
        <taxon>Neoptera</taxon>
        <taxon>Endopterygota</taxon>
        <taxon>Coleoptera</taxon>
        <taxon>Polyphaga</taxon>
        <taxon>Scarabaeiformia</taxon>
        <taxon>Scarabaeidae</taxon>
        <taxon>Rutelinae</taxon>
        <taxon>Popillia</taxon>
    </lineage>
</organism>
<keyword evidence="2" id="KW-0418">Kinase</keyword>
<dbReference type="EMBL" id="JASPKY010000211">
    <property type="protein sequence ID" value="KAK9720321.1"/>
    <property type="molecule type" value="Genomic_DNA"/>
</dbReference>
<dbReference type="Gene3D" id="3.90.1200.10">
    <property type="match status" value="1"/>
</dbReference>
<proteinExistence type="predicted"/>
<comment type="caution">
    <text evidence="2">The sequence shown here is derived from an EMBL/GenBank/DDBJ whole genome shotgun (WGS) entry which is preliminary data.</text>
</comment>
<gene>
    <name evidence="2" type="ORF">QE152_g22154</name>
</gene>
<name>A0AAW1KJJ5_POPJA</name>
<reference evidence="2 3" key="1">
    <citation type="journal article" date="2024" name="BMC Genomics">
        <title>De novo assembly and annotation of Popillia japonica's genome with initial clues to its potential as an invasive pest.</title>
        <authorList>
            <person name="Cucini C."/>
            <person name="Boschi S."/>
            <person name="Funari R."/>
            <person name="Cardaioli E."/>
            <person name="Iannotti N."/>
            <person name="Marturano G."/>
            <person name="Paoli F."/>
            <person name="Bruttini M."/>
            <person name="Carapelli A."/>
            <person name="Frati F."/>
            <person name="Nardi F."/>
        </authorList>
    </citation>
    <scope>NUCLEOTIDE SEQUENCE [LARGE SCALE GENOMIC DNA]</scope>
    <source>
        <strain evidence="2">DMR45628</strain>
    </source>
</reference>
<sequence>MTVDDPITEDDIKEILHDFQVDNDLENAEIIYEDGSNLGDGYLGVTKAITVKKGGTIFDLFVKAAPKDEKLREILSTHMEQRGEDFTNLCQIVGDSILFLFEHFNFKTILYTALDVLKEHGDGRIDRSTLGKVEESIENFYELVEETVNCDYNHGILIHGDCWMNNMQFKYDEHTKRPVDLRLVDFQVIRRTLPVMDLAYFFYCSAITQENLDKLDFYLDYYYDNLNDYVKKLGSNLAKIYPYEIFKDNWRRYCKYGIMMSLCISRIVLAQSGETLNVAEKVRTDPEEARKALFTVNLSNNDEYIERMSRVLKHAVKNKYL</sequence>
<keyword evidence="2" id="KW-0808">Transferase</keyword>
<dbReference type="PANTHER" id="PTHR11012">
    <property type="entry name" value="PROTEIN KINASE-LIKE DOMAIN-CONTAINING"/>
    <property type="match status" value="1"/>
</dbReference>
<accession>A0AAW1KJJ5</accession>
<dbReference type="GO" id="GO:0016301">
    <property type="term" value="F:kinase activity"/>
    <property type="evidence" value="ECO:0007669"/>
    <property type="project" value="UniProtKB-KW"/>
</dbReference>
<keyword evidence="3" id="KW-1185">Reference proteome</keyword>
<evidence type="ECO:0000313" key="2">
    <source>
        <dbReference type="EMBL" id="KAK9720321.1"/>
    </source>
</evidence>